<dbReference type="OrthoDB" id="191169at2759"/>
<dbReference type="AlphaFoldDB" id="A0A0R3UHI9"/>
<organism evidence="2 3">
    <name type="scientific">Mesocestoides corti</name>
    <name type="common">Flatworm</name>
    <dbReference type="NCBI Taxonomy" id="53468"/>
    <lineage>
        <taxon>Eukaryota</taxon>
        <taxon>Metazoa</taxon>
        <taxon>Spiralia</taxon>
        <taxon>Lophotrochozoa</taxon>
        <taxon>Platyhelminthes</taxon>
        <taxon>Cestoda</taxon>
        <taxon>Eucestoda</taxon>
        <taxon>Cyclophyllidea</taxon>
        <taxon>Mesocestoididae</taxon>
        <taxon>Mesocestoides</taxon>
    </lineage>
</organism>
<dbReference type="EMBL" id="UXSR01005298">
    <property type="protein sequence ID" value="VDD80811.1"/>
    <property type="molecule type" value="Genomic_DNA"/>
</dbReference>
<feature type="coiled-coil region" evidence="1">
    <location>
        <begin position="595"/>
        <end position="647"/>
    </location>
</feature>
<evidence type="ECO:0000313" key="3">
    <source>
        <dbReference type="Proteomes" id="UP000267029"/>
    </source>
</evidence>
<dbReference type="Proteomes" id="UP000267029">
    <property type="component" value="Unassembled WGS sequence"/>
</dbReference>
<accession>A0A0R3UHI9</accession>
<dbReference type="PANTHER" id="PTHR22091">
    <property type="entry name" value="COILED-COIL DOMAIN-CONTAINING PROTEIN 77"/>
    <property type="match status" value="1"/>
</dbReference>
<proteinExistence type="predicted"/>
<protein>
    <submittedName>
        <fullName evidence="2">Uncharacterized protein</fullName>
    </submittedName>
</protein>
<dbReference type="STRING" id="53468.A0A0R3UHI9"/>
<evidence type="ECO:0000256" key="1">
    <source>
        <dbReference type="SAM" id="Coils"/>
    </source>
</evidence>
<gene>
    <name evidence="2" type="ORF">MCOS_LOCUS6814</name>
</gene>
<dbReference type="InterPro" id="IPR037696">
    <property type="entry name" value="CCDC77"/>
</dbReference>
<keyword evidence="3" id="KW-1185">Reference proteome</keyword>
<dbReference type="InterPro" id="IPR019188">
    <property type="entry name" value="SNAPC1"/>
</dbReference>
<dbReference type="PANTHER" id="PTHR22091:SF1">
    <property type="entry name" value="COILED-COIL DOMAIN-CONTAINING PROTEIN 77"/>
    <property type="match status" value="1"/>
</dbReference>
<keyword evidence="1" id="KW-0175">Coiled coil</keyword>
<reference evidence="2 3" key="1">
    <citation type="submission" date="2018-10" db="EMBL/GenBank/DDBJ databases">
        <authorList>
            <consortium name="Pathogen Informatics"/>
        </authorList>
    </citation>
    <scope>NUCLEOTIDE SEQUENCE [LARGE SCALE GENOMIC DNA]</scope>
</reference>
<dbReference type="GO" id="GO:0005813">
    <property type="term" value="C:centrosome"/>
    <property type="evidence" value="ECO:0007669"/>
    <property type="project" value="TreeGrafter"/>
</dbReference>
<sequence>MAARLKQARVNVTLDAWNALSMFSSDLSKQNHWDAYYIFRQLCVKSAFRFVANAEDLYPGVPLYTRSNISLPLRRTFLTKVQRRQLTDSNKLKNVQSSLLDTMPARFNEFPEHLHANWPAICRAINQYVEAKRDIAQLPGPSGSGDVNVDETDDPLLWSLNLVNNRLKAAPSLEVIQMSPIRLHSSISPDLDSTFDLANSGLPSNELLDYYRRKVASLTAESDAFQSRLDRLAKITHRQNNLHEQLQESDVTTHRLRDQLSEVQILVHKERDHVLRLYAEIDRLKLRELDDRRRIQYLLRLSGLASAEAAYFLPDCAHLGEQFNASKAVVSCNRRCMASSCPFRGSSTKGGRGRKPCSQHNSRVSAHADNTIANIDYQSVVWDLKCSETALYALKKQLEEQSKAAQDRIESLLVDRRELIKARQAQTHMLKARIVELQDQVKSCQTLLLESANENLRQRRQYCFAKGTWMGEKTSLLAQQGVSESHPSKSNGTTEWKLHNQLTSQGKTSRTKSVVALTPAGPQFVEPVDVSKMDGIQRREYEHRKTTDEVQCGLEQQQQQQLATTHREQALNMSEKTQQNLEEDHHPMESFENMTEKLTERIRVWVQKYRNLERRRKLEVEGYRTDIAALKKRLVDAEARLTEMTRTAERDSELANAKPVGVDLLRLFQQMPCKSARSRALASELIKLNQLMYKLWDNSRRL</sequence>
<name>A0A0R3UHI9_MESCO</name>
<evidence type="ECO:0000313" key="2">
    <source>
        <dbReference type="EMBL" id="VDD80811.1"/>
    </source>
</evidence>
<dbReference type="Pfam" id="PF09808">
    <property type="entry name" value="SNAPC1"/>
    <property type="match status" value="1"/>
</dbReference>